<dbReference type="Pfam" id="PF04437">
    <property type="entry name" value="RINT1_TIP1"/>
    <property type="match status" value="1"/>
</dbReference>
<dbReference type="Proteomes" id="UP001345219">
    <property type="component" value="Chromosome 19"/>
</dbReference>
<dbReference type="PANTHER" id="PTHR13520">
    <property type="entry name" value="RAD50-INTERACTING PROTEIN 1 RINT-1"/>
    <property type="match status" value="1"/>
</dbReference>
<evidence type="ECO:0000313" key="2">
    <source>
        <dbReference type="Proteomes" id="UP001345219"/>
    </source>
</evidence>
<evidence type="ECO:0008006" key="3">
    <source>
        <dbReference type="Google" id="ProtNLM"/>
    </source>
</evidence>
<protein>
    <recommendedName>
        <fullName evidence="3">RINT1-like protein MAG2L</fullName>
    </recommendedName>
</protein>
<accession>A0AAN7JGL6</accession>
<evidence type="ECO:0000313" key="1">
    <source>
        <dbReference type="EMBL" id="KAK4741955.1"/>
    </source>
</evidence>
<gene>
    <name evidence="1" type="ORF">SAY87_025543</name>
</gene>
<dbReference type="GO" id="GO:0060628">
    <property type="term" value="P:regulation of ER to Golgi vesicle-mediated transport"/>
    <property type="evidence" value="ECO:0007669"/>
    <property type="project" value="TreeGrafter"/>
</dbReference>
<comment type="caution">
    <text evidence="1">The sequence shown here is derived from an EMBL/GenBank/DDBJ whole genome shotgun (WGS) entry which is preliminary data.</text>
</comment>
<dbReference type="GO" id="GO:0006890">
    <property type="term" value="P:retrograde vesicle-mediated transport, Golgi to endoplasmic reticulum"/>
    <property type="evidence" value="ECO:0007669"/>
    <property type="project" value="InterPro"/>
</dbReference>
<reference evidence="1 2" key="1">
    <citation type="journal article" date="2023" name="Hortic Res">
        <title>Pangenome of water caltrop reveals structural variations and asymmetric subgenome divergence after allopolyploidization.</title>
        <authorList>
            <person name="Zhang X."/>
            <person name="Chen Y."/>
            <person name="Wang L."/>
            <person name="Yuan Y."/>
            <person name="Fang M."/>
            <person name="Shi L."/>
            <person name="Lu R."/>
            <person name="Comes H.P."/>
            <person name="Ma Y."/>
            <person name="Chen Y."/>
            <person name="Huang G."/>
            <person name="Zhou Y."/>
            <person name="Zheng Z."/>
            <person name="Qiu Y."/>
        </authorList>
    </citation>
    <scope>NUCLEOTIDE SEQUENCE [LARGE SCALE GENOMIC DNA]</scope>
    <source>
        <tissue evidence="1">Roots</tissue>
    </source>
</reference>
<dbReference type="EMBL" id="JAXIOK010000024">
    <property type="protein sequence ID" value="KAK4741955.1"/>
    <property type="molecule type" value="Genomic_DNA"/>
</dbReference>
<keyword evidence="2" id="KW-1185">Reference proteome</keyword>
<dbReference type="PROSITE" id="PS51386">
    <property type="entry name" value="RINT1_TIP20"/>
    <property type="match status" value="1"/>
</dbReference>
<name>A0AAN7JGL6_9MYRT</name>
<dbReference type="AlphaFoldDB" id="A0AAN7JGL6"/>
<organism evidence="1 2">
    <name type="scientific">Trapa incisa</name>
    <dbReference type="NCBI Taxonomy" id="236973"/>
    <lineage>
        <taxon>Eukaryota</taxon>
        <taxon>Viridiplantae</taxon>
        <taxon>Streptophyta</taxon>
        <taxon>Embryophyta</taxon>
        <taxon>Tracheophyta</taxon>
        <taxon>Spermatophyta</taxon>
        <taxon>Magnoliopsida</taxon>
        <taxon>eudicotyledons</taxon>
        <taxon>Gunneridae</taxon>
        <taxon>Pentapetalae</taxon>
        <taxon>rosids</taxon>
        <taxon>malvids</taxon>
        <taxon>Myrtales</taxon>
        <taxon>Lythraceae</taxon>
        <taxon>Trapa</taxon>
    </lineage>
</organism>
<dbReference type="PANTHER" id="PTHR13520:SF0">
    <property type="entry name" value="RAD50-INTERACTING PROTEIN 1"/>
    <property type="match status" value="1"/>
</dbReference>
<sequence>MEPPPASSVLPKLGELSPQQIAFLDKHLASWEDLSAVPSLSSVLRRSCSDLDGSLVNLKRHLTKLAVSWIYRSVGAKSSIQKLGFKLENLSLCSSQNVTGSKRTRRIFGIELPQLAREVQRIENIRKYAETTLLLERLVGDLEDTVFNIIDSKSCSILTTNFKDSSVPAEPGTNEDKLLRSIKVMNSIEDMLVNVLKYHCQWNHLLRCVDARVDKALAVLRPKVIADHRALLASMGWPPKLVPTNGEDRGLSNVPNPLVLMQVEKRKRYSYSFLALCALQHLQTRREGRKQNCSEQSSSINRLWAIDELVSPITARVEYHFSKWTDQPELIFALVFRITRDFIIGVEDVLQPLIDEARLVGFSAREAWVFSMVQMLSEFLKMKTFSYLVESYSKKDMKLEVASLWLHFIDLMVAFDKHMQSLINPENFLYIKHDIFPTLVRGMSVLNLFCSNPRWLKIWARIELKHAWKKLKAELEDERAWLLHEKHETQTPLDSNSSEDYLLTTMEDHKAPCIAELVLKIVWSLIDRCQTLPDISIRIQFIRLSAGKLLWHFLNVLITHCQTSALHSDGWDCSDNSVWMVSGSINTAAYLEYKLQEWSDDINFLDMCNSENDSRLDINVRADNICFFSEEINALAELEMNWLMEIITFLLHQFETLSWEYVNCREQFEIGREISSEVDPAVSPNLLEPLDTLRSQLDVAKTSLNAKDFLDLWRSTADGLDHFIFCSILEKDIHFTETGTFRFGSDMKALYSVFQQYCSRPEAFFPCIRDSLKLLNMSSKELKCLEAVLVSEDELAANYLQEFGVSHLSVDQVLKVLRKRIF</sequence>
<proteinExistence type="predicted"/>
<dbReference type="InterPro" id="IPR007528">
    <property type="entry name" value="RINT1_Tip20"/>
</dbReference>
<dbReference type="GO" id="GO:0006888">
    <property type="term" value="P:endoplasmic reticulum to Golgi vesicle-mediated transport"/>
    <property type="evidence" value="ECO:0007669"/>
    <property type="project" value="InterPro"/>
</dbReference>
<dbReference type="GO" id="GO:0070939">
    <property type="term" value="C:Dsl1/NZR complex"/>
    <property type="evidence" value="ECO:0007669"/>
    <property type="project" value="InterPro"/>
</dbReference>